<keyword evidence="8" id="KW-0233">DNA recombination</keyword>
<evidence type="ECO:0000256" key="8">
    <source>
        <dbReference type="ARBA" id="ARBA00023172"/>
    </source>
</evidence>
<keyword evidence="6" id="KW-0378">Hydrolase</keyword>
<evidence type="ECO:0000256" key="13">
    <source>
        <dbReference type="SAM" id="MobiDB-lite"/>
    </source>
</evidence>
<evidence type="ECO:0000256" key="9">
    <source>
        <dbReference type="ARBA" id="ARBA00023204"/>
    </source>
</evidence>
<reference evidence="15 16" key="1">
    <citation type="submission" date="2018-04" db="EMBL/GenBank/DDBJ databases">
        <title>The genome of golden apple snail Pomacea canaliculata provides insight into stress tolerance and invasive adaptation.</title>
        <authorList>
            <person name="Liu C."/>
            <person name="Liu B."/>
            <person name="Ren Y."/>
            <person name="Zhang Y."/>
            <person name="Wang H."/>
            <person name="Li S."/>
            <person name="Jiang F."/>
            <person name="Yin L."/>
            <person name="Zhang G."/>
            <person name="Qian W."/>
            <person name="Fan W."/>
        </authorList>
    </citation>
    <scope>NUCLEOTIDE SEQUENCE [LARGE SCALE GENOMIC DNA]</scope>
    <source>
        <strain evidence="15">SZHN2017</strain>
        <tissue evidence="15">Muscle</tissue>
    </source>
</reference>
<accession>A0A2T7NSX1</accession>
<keyword evidence="3" id="KW-0540">Nuclease</keyword>
<feature type="compositionally biased region" description="Polar residues" evidence="13">
    <location>
        <begin position="983"/>
        <end position="997"/>
    </location>
</feature>
<name>A0A2T7NSX1_POMCA</name>
<dbReference type="Gene3D" id="3.40.50.12650">
    <property type="match status" value="1"/>
</dbReference>
<feature type="compositionally biased region" description="Polar residues" evidence="13">
    <location>
        <begin position="456"/>
        <end position="470"/>
    </location>
</feature>
<evidence type="ECO:0000256" key="4">
    <source>
        <dbReference type="ARBA" id="ARBA00022759"/>
    </source>
</evidence>
<feature type="compositionally biased region" description="Low complexity" evidence="13">
    <location>
        <begin position="959"/>
        <end position="979"/>
    </location>
</feature>
<feature type="region of interest" description="Disordered" evidence="13">
    <location>
        <begin position="455"/>
        <end position="511"/>
    </location>
</feature>
<evidence type="ECO:0000256" key="1">
    <source>
        <dbReference type="ARBA" id="ARBA00004123"/>
    </source>
</evidence>
<evidence type="ECO:0000256" key="3">
    <source>
        <dbReference type="ARBA" id="ARBA00022722"/>
    </source>
</evidence>
<comment type="subcellular location">
    <subcellularLocation>
        <location evidence="1">Nucleus</location>
    </subcellularLocation>
</comment>
<dbReference type="Proteomes" id="UP000245119">
    <property type="component" value="Linkage Group LG9"/>
</dbReference>
<evidence type="ECO:0000256" key="6">
    <source>
        <dbReference type="ARBA" id="ARBA00022801"/>
    </source>
</evidence>
<dbReference type="GO" id="GO:0005634">
    <property type="term" value="C:nucleus"/>
    <property type="evidence" value="ECO:0007669"/>
    <property type="project" value="UniProtKB-SubCell"/>
</dbReference>
<dbReference type="GO" id="GO:0006310">
    <property type="term" value="P:DNA recombination"/>
    <property type="evidence" value="ECO:0007669"/>
    <property type="project" value="UniProtKB-KW"/>
</dbReference>
<keyword evidence="5" id="KW-0227">DNA damage</keyword>
<dbReference type="InterPro" id="IPR011084">
    <property type="entry name" value="DRMBL"/>
</dbReference>
<evidence type="ECO:0000256" key="2">
    <source>
        <dbReference type="ARBA" id="ARBA00010304"/>
    </source>
</evidence>
<dbReference type="SUPFAM" id="SSF56281">
    <property type="entry name" value="Metallo-hydrolase/oxidoreductase"/>
    <property type="match status" value="1"/>
</dbReference>
<evidence type="ECO:0000256" key="7">
    <source>
        <dbReference type="ARBA" id="ARBA00022839"/>
    </source>
</evidence>
<dbReference type="EMBL" id="PZQS01000009">
    <property type="protein sequence ID" value="PVD24277.1"/>
    <property type="molecule type" value="Genomic_DNA"/>
</dbReference>
<gene>
    <name evidence="15" type="ORF">C0Q70_14748</name>
</gene>
<feature type="compositionally biased region" description="Basic and acidic residues" evidence="13">
    <location>
        <begin position="472"/>
        <end position="493"/>
    </location>
</feature>
<protein>
    <recommendedName>
        <fullName evidence="11">Protein artemis</fullName>
    </recommendedName>
    <alternativeName>
        <fullName evidence="12">DNA cross-link repair 1C protein</fullName>
    </alternativeName>
</protein>
<dbReference type="PANTHER" id="PTHR23240">
    <property type="entry name" value="DNA CROSS-LINK REPAIR PROTEIN PSO2/SNM1-RELATED"/>
    <property type="match status" value="1"/>
</dbReference>
<dbReference type="GO" id="GO:0004519">
    <property type="term" value="F:endonuclease activity"/>
    <property type="evidence" value="ECO:0007669"/>
    <property type="project" value="UniProtKB-KW"/>
</dbReference>
<feature type="domain" description="DNA repair metallo-beta-lactamase" evidence="14">
    <location>
        <begin position="248"/>
        <end position="359"/>
    </location>
</feature>
<dbReference type="PANTHER" id="PTHR23240:SF8">
    <property type="entry name" value="PROTEIN ARTEMIS"/>
    <property type="match status" value="1"/>
</dbReference>
<evidence type="ECO:0000313" key="15">
    <source>
        <dbReference type="EMBL" id="PVD24277.1"/>
    </source>
</evidence>
<dbReference type="GO" id="GO:0003684">
    <property type="term" value="F:damaged DNA binding"/>
    <property type="evidence" value="ECO:0007669"/>
    <property type="project" value="TreeGrafter"/>
</dbReference>
<dbReference type="GO" id="GO:0000723">
    <property type="term" value="P:telomere maintenance"/>
    <property type="evidence" value="ECO:0007669"/>
    <property type="project" value="TreeGrafter"/>
</dbReference>
<dbReference type="GO" id="GO:0006303">
    <property type="term" value="P:double-strand break repair via nonhomologous end joining"/>
    <property type="evidence" value="ECO:0007669"/>
    <property type="project" value="TreeGrafter"/>
</dbReference>
<dbReference type="InterPro" id="IPR036866">
    <property type="entry name" value="RibonucZ/Hydroxyglut_hydro"/>
</dbReference>
<feature type="region of interest" description="Disordered" evidence="13">
    <location>
        <begin position="809"/>
        <end position="828"/>
    </location>
</feature>
<dbReference type="Pfam" id="PF07522">
    <property type="entry name" value="DRMBL"/>
    <property type="match status" value="1"/>
</dbReference>
<evidence type="ECO:0000313" key="16">
    <source>
        <dbReference type="Proteomes" id="UP000245119"/>
    </source>
</evidence>
<comment type="caution">
    <text evidence="15">The sequence shown here is derived from an EMBL/GenBank/DDBJ whole genome shotgun (WGS) entry which is preliminary data.</text>
</comment>
<keyword evidence="10" id="KW-0539">Nucleus</keyword>
<keyword evidence="16" id="KW-1185">Reference proteome</keyword>
<evidence type="ECO:0000256" key="12">
    <source>
        <dbReference type="ARBA" id="ARBA00042677"/>
    </source>
</evidence>
<dbReference type="OrthoDB" id="262529at2759"/>
<evidence type="ECO:0000259" key="14">
    <source>
        <dbReference type="Pfam" id="PF07522"/>
    </source>
</evidence>
<dbReference type="STRING" id="400727.A0A2T7NSX1"/>
<dbReference type="GO" id="GO:0035312">
    <property type="term" value="F:5'-3' DNA exonuclease activity"/>
    <property type="evidence" value="ECO:0007669"/>
    <property type="project" value="TreeGrafter"/>
</dbReference>
<sequence length="1061" mass="117790">MSSFEGRMKEYRLISIDRFDKDNLNSTVFFLSHCHRDHMVGLNHQRFFRHLQEHNDVFLYCSEVTKLLLLSENTYKPLEKFIRVLEIGKTTTVTIPDAVHLDTKQYKSLMVTALPAGHCPGSVMLLFEGHEGTALYTGDFRWEKNYAVTLPALCVNGHMKEIDSMYVDTTFCMPEAFYIPTRDECLSATASIVLPWLQQSSNHYVHISSKTRYGHEPLLVHLAKETNTQIHVEESKFTIYEQIAELKGFFTTNPSARIHACTWKIREDARSSLPCDYRPLPQKDNSSEVTSSTVPSVLVVRPSTMWFTAEPKRLQELVASPNSTGGMHRVCYSFHSSYSEVRDLVSLLQPRQVFPNVLPASDSTFKQVTNRLQSFLTYAHKQHLHLTEEMTTPQPLGLLKRKRKTSSTCHSSDLDGLVFSSQEKTDVFKTHVVASEKNAAFSSQDDNKMAVEAIDKSSQSDLQSSYQGSSCPDRDIDLFDSSDHSINTDEKQQDPPFIDENPKKGEFTSPEEFVLTRSYVSGDEDVPEEDRLSSPQFLHHLSQDDVVGGKITGPSPEPTRASLDEKHPMQGWINGCCKKQKLQDFIETSGQDWKGNMPSFEATKGLQRDCSFKDGSGDVVKGQVQMASGSDLKNRNSGCLALSKSAECQSLPKPVSKGVSDKFHSRSCQDFPETVQDDKTSAIEWMNGQNIRPVLISKEVSDKESELVPCNTKAHHRRSKNGPPYTTATENTLATTVDSLQSSSKVASVSSNSQNMESKRLGKYPGSNILKERLEGHLFGGKDSDRDIPNSCMKAGRCSVEKSALGKPSQHLDIVSSSSSPCEVNDPEKSQSPVIFPLSLRTHTAGKMVKKKVLGSEVINLDESLHDADVEDNVDEELPKSKTAPGVSVQDDDIHEVIVIDDHSCSLDGCIKHIPRCRCSKGNFTKARHFPSNCFTPHQSCVQSTGGTSKQGQNENRLNSPPQTKQSQTSQSKQSGNSGPVQRGQSSIQVDSASDSEATLPPQSPIAIIDSDSNSDLAAAITCNQCSSQHGRTVQMLSKNVPTKSQQHYFIDLTADDGFFD</sequence>
<evidence type="ECO:0000256" key="10">
    <source>
        <dbReference type="ARBA" id="ARBA00023242"/>
    </source>
</evidence>
<comment type="similarity">
    <text evidence="2">Belongs to the DNA repair metallo-beta-lactamase (DRMBL) family.</text>
</comment>
<feature type="region of interest" description="Disordered" evidence="13">
    <location>
        <begin position="941"/>
        <end position="1010"/>
    </location>
</feature>
<evidence type="ECO:0000256" key="11">
    <source>
        <dbReference type="ARBA" id="ARBA00039759"/>
    </source>
</evidence>
<feature type="region of interest" description="Disordered" evidence="13">
    <location>
        <begin position="870"/>
        <end position="889"/>
    </location>
</feature>
<keyword evidence="4" id="KW-0255">Endonuclease</keyword>
<feature type="compositionally biased region" description="Polar residues" evidence="13">
    <location>
        <begin position="941"/>
        <end position="958"/>
    </location>
</feature>
<keyword evidence="9" id="KW-0234">DNA repair</keyword>
<proteinExistence type="inferred from homology"/>
<dbReference type="Gene3D" id="3.60.15.10">
    <property type="entry name" value="Ribonuclease Z/Hydroxyacylglutathione hydrolase-like"/>
    <property type="match status" value="1"/>
</dbReference>
<organism evidence="15 16">
    <name type="scientific">Pomacea canaliculata</name>
    <name type="common">Golden apple snail</name>
    <dbReference type="NCBI Taxonomy" id="400727"/>
    <lineage>
        <taxon>Eukaryota</taxon>
        <taxon>Metazoa</taxon>
        <taxon>Spiralia</taxon>
        <taxon>Lophotrochozoa</taxon>
        <taxon>Mollusca</taxon>
        <taxon>Gastropoda</taxon>
        <taxon>Caenogastropoda</taxon>
        <taxon>Architaenioglossa</taxon>
        <taxon>Ampullarioidea</taxon>
        <taxon>Ampullariidae</taxon>
        <taxon>Pomacea</taxon>
    </lineage>
</organism>
<dbReference type="GO" id="GO:0036297">
    <property type="term" value="P:interstrand cross-link repair"/>
    <property type="evidence" value="ECO:0007669"/>
    <property type="project" value="TreeGrafter"/>
</dbReference>
<evidence type="ECO:0000256" key="5">
    <source>
        <dbReference type="ARBA" id="ARBA00022763"/>
    </source>
</evidence>
<dbReference type="AlphaFoldDB" id="A0A2T7NSX1"/>
<keyword evidence="7" id="KW-0269">Exonuclease</keyword>